<feature type="transmembrane region" description="Helical" evidence="1">
    <location>
        <begin position="127"/>
        <end position="145"/>
    </location>
</feature>
<dbReference type="EMBL" id="UOET01000267">
    <property type="protein sequence ID" value="VAW28638.1"/>
    <property type="molecule type" value="Genomic_DNA"/>
</dbReference>
<keyword evidence="1" id="KW-0472">Membrane</keyword>
<organism evidence="2">
    <name type="scientific">hydrothermal vent metagenome</name>
    <dbReference type="NCBI Taxonomy" id="652676"/>
    <lineage>
        <taxon>unclassified sequences</taxon>
        <taxon>metagenomes</taxon>
        <taxon>ecological metagenomes</taxon>
    </lineage>
</organism>
<keyword evidence="1" id="KW-0812">Transmembrane</keyword>
<dbReference type="AlphaFoldDB" id="A0A3B0UDP0"/>
<proteinExistence type="predicted"/>
<feature type="non-terminal residue" evidence="2">
    <location>
        <position position="1"/>
    </location>
</feature>
<feature type="transmembrane region" description="Helical" evidence="1">
    <location>
        <begin position="182"/>
        <end position="206"/>
    </location>
</feature>
<protein>
    <submittedName>
        <fullName evidence="2">Permease of the drug/metabolite transporter (DMT) superfamily</fullName>
    </submittedName>
</protein>
<name>A0A3B0UDP0_9ZZZZ</name>
<evidence type="ECO:0000313" key="2">
    <source>
        <dbReference type="EMBL" id="VAW28638.1"/>
    </source>
</evidence>
<dbReference type="PANTHER" id="PTHR37305:SF1">
    <property type="entry name" value="MEMBRANE PROTEIN"/>
    <property type="match status" value="1"/>
</dbReference>
<evidence type="ECO:0000256" key="1">
    <source>
        <dbReference type="SAM" id="Phobius"/>
    </source>
</evidence>
<reference evidence="2" key="1">
    <citation type="submission" date="2018-06" db="EMBL/GenBank/DDBJ databases">
        <authorList>
            <person name="Zhirakovskaya E."/>
        </authorList>
    </citation>
    <scope>NUCLEOTIDE SEQUENCE</scope>
</reference>
<feature type="transmembrane region" description="Helical" evidence="1">
    <location>
        <begin position="14"/>
        <end position="34"/>
    </location>
</feature>
<dbReference type="PANTHER" id="PTHR37305">
    <property type="entry name" value="INTEGRAL MEMBRANE PROTEIN-RELATED"/>
    <property type="match status" value="1"/>
</dbReference>
<feature type="transmembrane region" description="Helical" evidence="1">
    <location>
        <begin position="55"/>
        <end position="83"/>
    </location>
</feature>
<accession>A0A3B0UDP0</accession>
<keyword evidence="1" id="KW-1133">Transmembrane helix</keyword>
<gene>
    <name evidence="2" type="ORF">MNBD_BACTEROID07-1169</name>
</gene>
<feature type="transmembrane region" description="Helical" evidence="1">
    <location>
        <begin position="103"/>
        <end position="122"/>
    </location>
</feature>
<sequence length="211" mass="24230">GFSLYSFPYVWHNMAFIAGFFKIFLALLIIIFVTNEYSYKTIRQNVMSGMSRMEFLFSKVIFVVIISLAVTIVLFLSALLLGFSHTEHITAAMVFAKVFFVPAYFLEVLSFLLMAMMFAFVLQKQGLAIGIFALYYYVLEPVIAFKLPDSVARFLPIKMITHLIDVPNSSLMKLFGVNFRETVSWIDVWGCLGYSVLFVIAVYFFLKNRDL</sequence>